<dbReference type="Proteomes" id="UP000472269">
    <property type="component" value="Unplaced"/>
</dbReference>
<evidence type="ECO:0000256" key="8">
    <source>
        <dbReference type="ARBA" id="ARBA00022792"/>
    </source>
</evidence>
<evidence type="ECO:0000256" key="7">
    <source>
        <dbReference type="ARBA" id="ARBA00022660"/>
    </source>
</evidence>
<comment type="subcellular location">
    <subcellularLocation>
        <location evidence="2">Mitochondrion inner membrane</location>
        <topology evidence="2">Peripheral membrane protein</topology>
        <orientation evidence="2">Matrix side</orientation>
    </subcellularLocation>
</comment>
<dbReference type="InterPro" id="IPR007741">
    <property type="entry name" value="Ribosomal_mL43/mS25/NADH_DH"/>
</dbReference>
<keyword evidence="11" id="KW-0472">Membrane</keyword>
<dbReference type="PANTHER" id="PTHR12878">
    <property type="entry name" value="NADH-UBIQUINONE OXIDOREDUCTASE B8 SUBUNIT"/>
    <property type="match status" value="1"/>
</dbReference>
<keyword evidence="10" id="KW-0496">Mitochondrion</keyword>
<feature type="compositionally biased region" description="Gly residues" evidence="14">
    <location>
        <begin position="115"/>
        <end position="128"/>
    </location>
</feature>
<evidence type="ECO:0000256" key="2">
    <source>
        <dbReference type="ARBA" id="ARBA00004443"/>
    </source>
</evidence>
<dbReference type="AlphaFoldDB" id="A0A663N331"/>
<feature type="domain" description="Ribosomal protein/NADH dehydrogenase" evidence="15">
    <location>
        <begin position="130"/>
        <end position="206"/>
    </location>
</feature>
<dbReference type="InterPro" id="IPR036249">
    <property type="entry name" value="Thioredoxin-like_sf"/>
</dbReference>
<reference evidence="16" key="1">
    <citation type="submission" date="2025-08" db="UniProtKB">
        <authorList>
            <consortium name="Ensembl"/>
        </authorList>
    </citation>
    <scope>IDENTIFICATION</scope>
</reference>
<dbReference type="SUPFAM" id="SSF52833">
    <property type="entry name" value="Thioredoxin-like"/>
    <property type="match status" value="1"/>
</dbReference>
<dbReference type="Ensembl" id="ENSACUT00000019327.1">
    <property type="protein sequence ID" value="ENSACUP00000018122.1"/>
    <property type="gene ID" value="ENSACUG00000012163.1"/>
</dbReference>
<feature type="region of interest" description="Disordered" evidence="14">
    <location>
        <begin position="58"/>
        <end position="142"/>
    </location>
</feature>
<feature type="region of interest" description="Disordered" evidence="14">
    <location>
        <begin position="1"/>
        <end position="26"/>
    </location>
</feature>
<dbReference type="GO" id="GO:0005743">
    <property type="term" value="C:mitochondrial inner membrane"/>
    <property type="evidence" value="ECO:0007669"/>
    <property type="project" value="UniProtKB-SubCell"/>
</dbReference>
<feature type="compositionally biased region" description="Low complexity" evidence="14">
    <location>
        <begin position="97"/>
        <end position="112"/>
    </location>
</feature>
<dbReference type="InterPro" id="IPR016464">
    <property type="entry name" value="NADH_Ub_cplx-1_asu_su-2"/>
</dbReference>
<comment type="similarity">
    <text evidence="3">Belongs to the complex I NDUFA2 subunit family.</text>
</comment>
<keyword evidence="9" id="KW-0249">Electron transport</keyword>
<dbReference type="Pfam" id="PF05047">
    <property type="entry name" value="L51_S25_CI-B8"/>
    <property type="match status" value="1"/>
</dbReference>
<evidence type="ECO:0000256" key="6">
    <source>
        <dbReference type="ARBA" id="ARBA00022448"/>
    </source>
</evidence>
<protein>
    <recommendedName>
        <fullName evidence="5">NADH dehydrogenase [ubiquinone] 1 alpha subcomplex subunit 2</fullName>
    </recommendedName>
    <alternativeName>
        <fullName evidence="12">Complex I-B8</fullName>
    </alternativeName>
    <alternativeName>
        <fullName evidence="13">NADH-ubiquinone oxidoreductase B8 subunit</fullName>
    </alternativeName>
</protein>
<comment type="function">
    <text evidence="1">Accessory subunit of the mitochondrial membrane respiratory chain NADH dehydrogenase (Complex I), that is believed not to be involved in catalysis. Complex I functions in the transfer of electrons from NADH to the respiratory chain. The immediate electron acceptor for the enzyme is believed to be ubiquinone.</text>
</comment>
<proteinExistence type="inferred from homology"/>
<evidence type="ECO:0000256" key="1">
    <source>
        <dbReference type="ARBA" id="ARBA00003195"/>
    </source>
</evidence>
<keyword evidence="7" id="KW-0679">Respiratory chain</keyword>
<evidence type="ECO:0000313" key="17">
    <source>
        <dbReference type="Proteomes" id="UP000472269"/>
    </source>
</evidence>
<evidence type="ECO:0000256" key="13">
    <source>
        <dbReference type="ARBA" id="ARBA00032513"/>
    </source>
</evidence>
<dbReference type="PANTHER" id="PTHR12878:SF0">
    <property type="entry name" value="NADH DEHYDROGENASE [UBIQUINONE] 1 ALPHA SUBCOMPLEX SUBUNIT 2"/>
    <property type="match status" value="1"/>
</dbReference>
<evidence type="ECO:0000256" key="10">
    <source>
        <dbReference type="ARBA" id="ARBA00023128"/>
    </source>
</evidence>
<dbReference type="Gene3D" id="3.40.30.10">
    <property type="entry name" value="Glutaredoxin"/>
    <property type="match status" value="1"/>
</dbReference>
<evidence type="ECO:0000256" key="4">
    <source>
        <dbReference type="ARBA" id="ARBA00011533"/>
    </source>
</evidence>
<evidence type="ECO:0000256" key="3">
    <source>
        <dbReference type="ARBA" id="ARBA00008939"/>
    </source>
</evidence>
<evidence type="ECO:0000256" key="9">
    <source>
        <dbReference type="ARBA" id="ARBA00022982"/>
    </source>
</evidence>
<evidence type="ECO:0000256" key="12">
    <source>
        <dbReference type="ARBA" id="ARBA00031441"/>
    </source>
</evidence>
<dbReference type="SMART" id="SM00916">
    <property type="entry name" value="L51_S25_CI-B8"/>
    <property type="match status" value="1"/>
</dbReference>
<organism evidence="16 17">
    <name type="scientific">Athene cunicularia</name>
    <name type="common">Burrowing owl</name>
    <name type="synonym">Speotyto cunicularia</name>
    <dbReference type="NCBI Taxonomy" id="194338"/>
    <lineage>
        <taxon>Eukaryota</taxon>
        <taxon>Metazoa</taxon>
        <taxon>Chordata</taxon>
        <taxon>Craniata</taxon>
        <taxon>Vertebrata</taxon>
        <taxon>Euteleostomi</taxon>
        <taxon>Archelosauria</taxon>
        <taxon>Archosauria</taxon>
        <taxon>Dinosauria</taxon>
        <taxon>Saurischia</taxon>
        <taxon>Theropoda</taxon>
        <taxon>Coelurosauria</taxon>
        <taxon>Aves</taxon>
        <taxon>Neognathae</taxon>
        <taxon>Neoaves</taxon>
        <taxon>Telluraves</taxon>
        <taxon>Strigiformes</taxon>
        <taxon>Strigidae</taxon>
        <taxon>Athene</taxon>
    </lineage>
</organism>
<name>A0A663N331_ATHCN</name>
<evidence type="ECO:0000256" key="14">
    <source>
        <dbReference type="SAM" id="MobiDB-lite"/>
    </source>
</evidence>
<evidence type="ECO:0000259" key="15">
    <source>
        <dbReference type="SMART" id="SM00916"/>
    </source>
</evidence>
<accession>A0A663N331</accession>
<evidence type="ECO:0000256" key="5">
    <source>
        <dbReference type="ARBA" id="ARBA00016394"/>
    </source>
</evidence>
<keyword evidence="17" id="KW-1185">Reference proteome</keyword>
<comment type="subunit">
    <text evidence="4">Complex I is composed of 45 different subunits.</text>
</comment>
<keyword evidence="8" id="KW-0999">Mitochondrion inner membrane</keyword>
<evidence type="ECO:0000313" key="16">
    <source>
        <dbReference type="Ensembl" id="ENSACUP00000018122.1"/>
    </source>
</evidence>
<evidence type="ECO:0000256" key="11">
    <source>
        <dbReference type="ARBA" id="ARBA00023136"/>
    </source>
</evidence>
<reference evidence="16" key="2">
    <citation type="submission" date="2025-09" db="UniProtKB">
        <authorList>
            <consortium name="Ensembl"/>
        </authorList>
    </citation>
    <scope>IDENTIFICATION</scope>
</reference>
<keyword evidence="6" id="KW-0813">Transport</keyword>
<sequence length="207" mass="22166">MASEEAVGLPVCPVRQSRTWGPPVEGAQRLHCTSHLQPLDGGNRPRASVLPQYPSVVLTGGRSVSHPHRGHRGPGGWRTVHLGNRRKGSAQSSCVASTPLQPPQSSQPSPEQGFKKGGGGTRGAGGTLGHPQGRCARPPGGEDFIEQHYVTLKKANPDFPILIRECSGVQPKLWARYEFGKEKSVPLNNLTVDEVAKALENIVKSKV</sequence>